<reference evidence="3" key="1">
    <citation type="submission" date="2016-03" db="EMBL/GenBank/DDBJ databases">
        <authorList>
            <person name="Guldener U."/>
        </authorList>
    </citation>
    <scope>NUCLEOTIDE SEQUENCE [LARGE SCALE GENOMIC DNA]</scope>
    <source>
        <strain evidence="3">04CH-RAC-A.6.1</strain>
    </source>
</reference>
<name>A0A1E1L9L3_9HELO</name>
<sequence length="93" mass="9440">MQFLSTLLGLTLVLAPVAHAAVACCSGPFTGGSPNNCKIGRLNQASCCLPREFNNCGNQKIFKTTVGSGKYGNSPGGAAFDCPNGGTLRCTAA</sequence>
<evidence type="ECO:0000256" key="1">
    <source>
        <dbReference type="SAM" id="SignalP"/>
    </source>
</evidence>
<evidence type="ECO:0000313" key="3">
    <source>
        <dbReference type="Proteomes" id="UP000178912"/>
    </source>
</evidence>
<accession>A0A1E1L9L3</accession>
<keyword evidence="3" id="KW-1185">Reference proteome</keyword>
<evidence type="ECO:0000313" key="2">
    <source>
        <dbReference type="EMBL" id="CZT07172.1"/>
    </source>
</evidence>
<gene>
    <name evidence="2" type="ORF">RAG0_12707</name>
</gene>
<organism evidence="2 3">
    <name type="scientific">Rhynchosporium agropyri</name>
    <dbReference type="NCBI Taxonomy" id="914238"/>
    <lineage>
        <taxon>Eukaryota</taxon>
        <taxon>Fungi</taxon>
        <taxon>Dikarya</taxon>
        <taxon>Ascomycota</taxon>
        <taxon>Pezizomycotina</taxon>
        <taxon>Leotiomycetes</taxon>
        <taxon>Helotiales</taxon>
        <taxon>Ploettnerulaceae</taxon>
        <taxon>Rhynchosporium</taxon>
    </lineage>
</organism>
<protein>
    <submittedName>
        <fullName evidence="2">Uncharacterized protein</fullName>
    </submittedName>
</protein>
<feature type="chain" id="PRO_5009446808" evidence="1">
    <location>
        <begin position="21"/>
        <end position="93"/>
    </location>
</feature>
<keyword evidence="1" id="KW-0732">Signal</keyword>
<proteinExistence type="predicted"/>
<dbReference type="AlphaFoldDB" id="A0A1E1L9L3"/>
<feature type="signal peptide" evidence="1">
    <location>
        <begin position="1"/>
        <end position="20"/>
    </location>
</feature>
<dbReference type="Proteomes" id="UP000178912">
    <property type="component" value="Unassembled WGS sequence"/>
</dbReference>
<dbReference type="EMBL" id="FJUX01000093">
    <property type="protein sequence ID" value="CZT07172.1"/>
    <property type="molecule type" value="Genomic_DNA"/>
</dbReference>